<dbReference type="PANTHER" id="PTHR47331">
    <property type="entry name" value="PHD-TYPE DOMAIN-CONTAINING PROTEIN"/>
    <property type="match status" value="1"/>
</dbReference>
<gene>
    <name evidence="2" type="primary">LOC112459929</name>
</gene>
<dbReference type="GO" id="GO:0003676">
    <property type="term" value="F:nucleic acid binding"/>
    <property type="evidence" value="ECO:0007669"/>
    <property type="project" value="InterPro"/>
</dbReference>
<evidence type="ECO:0000313" key="1">
    <source>
        <dbReference type="Proteomes" id="UP000504618"/>
    </source>
</evidence>
<dbReference type="Proteomes" id="UP000504618">
    <property type="component" value="Unplaced"/>
</dbReference>
<accession>A0A6J1QE80</accession>
<feature type="non-terminal residue" evidence="2">
    <location>
        <position position="124"/>
    </location>
</feature>
<keyword evidence="1" id="KW-1185">Reference proteome</keyword>
<dbReference type="Gene3D" id="3.30.420.10">
    <property type="entry name" value="Ribonuclease H-like superfamily/Ribonuclease H"/>
    <property type="match status" value="1"/>
</dbReference>
<dbReference type="AlphaFoldDB" id="A0A6J1QE80"/>
<reference evidence="2" key="1">
    <citation type="submission" date="2025-08" db="UniProtKB">
        <authorList>
            <consortium name="RefSeq"/>
        </authorList>
    </citation>
    <scope>IDENTIFICATION</scope>
    <source>
        <tissue evidence="2">Whole body</tissue>
    </source>
</reference>
<organism evidence="1 2">
    <name type="scientific">Temnothorax curvispinosus</name>
    <dbReference type="NCBI Taxonomy" id="300111"/>
    <lineage>
        <taxon>Eukaryota</taxon>
        <taxon>Metazoa</taxon>
        <taxon>Ecdysozoa</taxon>
        <taxon>Arthropoda</taxon>
        <taxon>Hexapoda</taxon>
        <taxon>Insecta</taxon>
        <taxon>Pterygota</taxon>
        <taxon>Neoptera</taxon>
        <taxon>Endopterygota</taxon>
        <taxon>Hymenoptera</taxon>
        <taxon>Apocrita</taxon>
        <taxon>Aculeata</taxon>
        <taxon>Formicoidea</taxon>
        <taxon>Formicidae</taxon>
        <taxon>Myrmicinae</taxon>
        <taxon>Temnothorax</taxon>
    </lineage>
</organism>
<dbReference type="PANTHER" id="PTHR47331:SF1">
    <property type="entry name" value="GAG-LIKE PROTEIN"/>
    <property type="match status" value="1"/>
</dbReference>
<dbReference type="RefSeq" id="XP_024880068.1">
    <property type="nucleotide sequence ID" value="XM_025024300.1"/>
</dbReference>
<sequence length="124" mass="13956">MYPDNATTFVGTQKQLKEFYHLLRTDEAQTTIGQFLRGHETTWNFIPPNAPHFGGLYWEAAVKSAKYHLGRIVGGQNLTFEEMSTTLCEIEAVLNLRPLMILSSDPNDMAYLSPGHFLVGAPLR</sequence>
<protein>
    <submittedName>
        <fullName evidence="2">Uncharacterized protein LOC112459929</fullName>
    </submittedName>
</protein>
<evidence type="ECO:0000313" key="2">
    <source>
        <dbReference type="RefSeq" id="XP_024880068.1"/>
    </source>
</evidence>
<dbReference type="GeneID" id="112459929"/>
<dbReference type="InterPro" id="IPR036397">
    <property type="entry name" value="RNaseH_sf"/>
</dbReference>
<proteinExistence type="predicted"/>
<dbReference type="OrthoDB" id="7688043at2759"/>
<name>A0A6J1QE80_9HYME</name>